<dbReference type="AlphaFoldDB" id="A0ABD7YWY5"/>
<name>A0ABD7YWY5_9LACO</name>
<dbReference type="Proteomes" id="UP001224533">
    <property type="component" value="Chromosome"/>
</dbReference>
<reference evidence="1 2" key="1">
    <citation type="submission" date="2022-12" db="EMBL/GenBank/DDBJ databases">
        <title>Assessment of beneficial effects and identification of host adaptation-associated genes of Ligilactobacillus salivarius isolated from Meles meles.</title>
        <authorList>
            <person name="Wang Y."/>
        </authorList>
    </citation>
    <scope>NUCLEOTIDE SEQUENCE [LARGE SCALE GENOMIC DNA]</scope>
    <source>
        <strain evidence="1 2">S35</strain>
    </source>
</reference>
<proteinExistence type="predicted"/>
<accession>A0ABD7YWY5</accession>
<evidence type="ECO:0000313" key="1">
    <source>
        <dbReference type="EMBL" id="WHS18438.1"/>
    </source>
</evidence>
<gene>
    <name evidence="1" type="ORF">O2U02_04255</name>
</gene>
<organism evidence="1 2">
    <name type="scientific">Ligilactobacillus salivarius</name>
    <dbReference type="NCBI Taxonomy" id="1624"/>
    <lineage>
        <taxon>Bacteria</taxon>
        <taxon>Bacillati</taxon>
        <taxon>Bacillota</taxon>
        <taxon>Bacilli</taxon>
        <taxon>Lactobacillales</taxon>
        <taxon>Lactobacillaceae</taxon>
        <taxon>Ligilactobacillus</taxon>
    </lineage>
</organism>
<evidence type="ECO:0000313" key="2">
    <source>
        <dbReference type="Proteomes" id="UP001224533"/>
    </source>
</evidence>
<sequence length="83" mass="9835">MVKVKLSKRISPEIIFDRFNQKWVGIKYKNGNSRRIYVVDMDFDFAADENKDVQLFYNTSGERNYADNSVELCDLYSIELIKE</sequence>
<dbReference type="RefSeq" id="WP_283472724.1">
    <property type="nucleotide sequence ID" value="NZ_CP114501.1"/>
</dbReference>
<protein>
    <submittedName>
        <fullName evidence="1">Uncharacterized protein</fullName>
    </submittedName>
</protein>
<dbReference type="EMBL" id="CP114509">
    <property type="protein sequence ID" value="WHS18438.1"/>
    <property type="molecule type" value="Genomic_DNA"/>
</dbReference>